<keyword evidence="3" id="KW-0812">Transmembrane</keyword>
<evidence type="ECO:0000256" key="2">
    <source>
        <dbReference type="SAM" id="MobiDB-lite"/>
    </source>
</evidence>
<accession>A0A6J7X3F0</accession>
<keyword evidence="3" id="KW-1133">Transmembrane helix</keyword>
<keyword evidence="3" id="KW-0472">Membrane</keyword>
<reference evidence="5" key="1">
    <citation type="submission" date="2020-05" db="EMBL/GenBank/DDBJ databases">
        <authorList>
            <person name="Chiriac C."/>
            <person name="Salcher M."/>
            <person name="Ghai R."/>
            <person name="Kavagutti S V."/>
        </authorList>
    </citation>
    <scope>NUCLEOTIDE SEQUENCE</scope>
</reference>
<feature type="coiled-coil region" evidence="1">
    <location>
        <begin position="507"/>
        <end position="554"/>
    </location>
</feature>
<evidence type="ECO:0000259" key="4">
    <source>
        <dbReference type="Pfam" id="PF09718"/>
    </source>
</evidence>
<proteinExistence type="predicted"/>
<feature type="domain" description="Bacteriophage tail tape measure C-terminal" evidence="4">
    <location>
        <begin position="567"/>
        <end position="640"/>
    </location>
</feature>
<feature type="transmembrane region" description="Helical" evidence="3">
    <location>
        <begin position="54"/>
        <end position="73"/>
    </location>
</feature>
<protein>
    <submittedName>
        <fullName evidence="5">Bacteriophage lambda, GpH, tail tape measure, C-terminal</fullName>
    </submittedName>
</protein>
<dbReference type="Pfam" id="PF09718">
    <property type="entry name" value="Tape_meas_lam_C"/>
    <property type="match status" value="1"/>
</dbReference>
<evidence type="ECO:0000256" key="1">
    <source>
        <dbReference type="SAM" id="Coils"/>
    </source>
</evidence>
<dbReference type="InterPro" id="IPR006431">
    <property type="entry name" value="Phage_tape_meas_C"/>
</dbReference>
<feature type="region of interest" description="Disordered" evidence="2">
    <location>
        <begin position="271"/>
        <end position="290"/>
    </location>
</feature>
<name>A0A6J7X3F0_9CAUD</name>
<dbReference type="EMBL" id="LR798342">
    <property type="protein sequence ID" value="CAB5225348.1"/>
    <property type="molecule type" value="Genomic_DNA"/>
</dbReference>
<evidence type="ECO:0000256" key="3">
    <source>
        <dbReference type="SAM" id="Phobius"/>
    </source>
</evidence>
<keyword evidence="1" id="KW-0175">Coiled coil</keyword>
<organism evidence="5">
    <name type="scientific">uncultured Caudovirales phage</name>
    <dbReference type="NCBI Taxonomy" id="2100421"/>
    <lineage>
        <taxon>Viruses</taxon>
        <taxon>Duplodnaviria</taxon>
        <taxon>Heunggongvirae</taxon>
        <taxon>Uroviricota</taxon>
        <taxon>Caudoviricetes</taxon>
        <taxon>Peduoviridae</taxon>
        <taxon>Maltschvirus</taxon>
        <taxon>Maltschvirus maltsch</taxon>
    </lineage>
</organism>
<evidence type="ECO:0000313" key="5">
    <source>
        <dbReference type="EMBL" id="CAB5225348.1"/>
    </source>
</evidence>
<sequence>MSFIARLGVVLGLNNSEFLSGMDAAQKKSADFAYHTDKNLKRAEKDTAMMMRNLGAASVALTGFAVTAGAVFAKADQIMDVANAFDMTAESLISIQGALQGAGGEAENVTTLFTSLAAAQQDAISGNEEVRKKFDALKISGQDVENLKLEELFKRVAIGLSEVGDKSKQAAMAQDILKKAAKGVDWKTLVQDYKSFSDPMLADAIEDNAKAWDNIEKAVKNLGLALQVILTPLANVVNYVASLFDTWKEMSRGGNTEIDFGAALGGFPSEEGSTARVGSNYAPDRNRRGTIETKKAQTGGYTKLDKSAAKESENLLEKQRVAVIKQNDEYAKRLNLLKDTLEFQKEELDLAARKTKFNADDYVIAQRSIQLSNEITRMERERIREIKEAESAFEQTKSGERDKKLLDQKIQQINEYYADAINGQMYLNKITINNLVDEMNLKKTFEQQDLSEQTNLKLSALQRQYTAQSDLLNLEARAYELSTNDFNLMKLRIEAKQRIAELDSKYAEELTILNREYERTAKSARDRELYEAKVNNLNQLKDLEMNNMDTLDQKREQNFQKEVERQQSWTAGWNRSMKEYQETALKASERGAAAFNTVMSNMDRALRNFVDSGKFNFKDLVGSIVKDLLYMEMKAQAMMIFRMLLSSFGGVSSPSFGGSAGSIRGDLFGSPRAAGGDIDRPTLVGENGPEIFVPSRRGTVIPNTAASSWGSGQPSVTYNGPYIENMQAMDTQSASQFLAKNKMAVWSANMSAGRSVPTSR</sequence>
<feature type="coiled-coil region" evidence="1">
    <location>
        <begin position="327"/>
        <end position="354"/>
    </location>
</feature>
<gene>
    <name evidence="5" type="ORF">UFOVP746_4</name>
</gene>